<evidence type="ECO:0000256" key="6">
    <source>
        <dbReference type="SAM" id="Phobius"/>
    </source>
</evidence>
<evidence type="ECO:0000256" key="3">
    <source>
        <dbReference type="ARBA" id="ARBA00022989"/>
    </source>
</evidence>
<evidence type="ECO:0000256" key="4">
    <source>
        <dbReference type="ARBA" id="ARBA00023136"/>
    </source>
</evidence>
<feature type="compositionally biased region" description="Low complexity" evidence="5">
    <location>
        <begin position="456"/>
        <end position="467"/>
    </location>
</feature>
<feature type="compositionally biased region" description="Basic and acidic residues" evidence="5">
    <location>
        <begin position="502"/>
        <end position="512"/>
    </location>
</feature>
<evidence type="ECO:0000313" key="8">
    <source>
        <dbReference type="Proteomes" id="UP000033647"/>
    </source>
</evidence>
<accession>A0A0F4GMG3</accession>
<feature type="region of interest" description="Disordered" evidence="5">
    <location>
        <begin position="293"/>
        <end position="317"/>
    </location>
</feature>
<protein>
    <submittedName>
        <fullName evidence="7">Uncharacterized protein</fullName>
    </submittedName>
</protein>
<proteinExistence type="predicted"/>
<dbReference type="STRING" id="1047168.A0A0F4GMG3"/>
<keyword evidence="4 6" id="KW-0472">Membrane</keyword>
<dbReference type="EMBL" id="LAFY01000395">
    <property type="protein sequence ID" value="KJX98581.1"/>
    <property type="molecule type" value="Genomic_DNA"/>
</dbReference>
<feature type="region of interest" description="Disordered" evidence="5">
    <location>
        <begin position="55"/>
        <end position="80"/>
    </location>
</feature>
<dbReference type="AlphaFoldDB" id="A0A0F4GMG3"/>
<feature type="region of interest" description="Disordered" evidence="5">
    <location>
        <begin position="139"/>
        <end position="194"/>
    </location>
</feature>
<feature type="transmembrane region" description="Helical" evidence="6">
    <location>
        <begin position="194"/>
        <end position="219"/>
    </location>
</feature>
<feature type="region of interest" description="Disordered" evidence="5">
    <location>
        <begin position="231"/>
        <end position="256"/>
    </location>
</feature>
<feature type="compositionally biased region" description="Polar residues" evidence="5">
    <location>
        <begin position="148"/>
        <end position="167"/>
    </location>
</feature>
<dbReference type="Proteomes" id="UP000033647">
    <property type="component" value="Unassembled WGS sequence"/>
</dbReference>
<dbReference type="PANTHER" id="PTHR15549">
    <property type="entry name" value="PAIRED IMMUNOGLOBULIN-LIKE TYPE 2 RECEPTOR"/>
    <property type="match status" value="1"/>
</dbReference>
<organism evidence="7 8">
    <name type="scientific">Zymoseptoria brevis</name>
    <dbReference type="NCBI Taxonomy" id="1047168"/>
    <lineage>
        <taxon>Eukaryota</taxon>
        <taxon>Fungi</taxon>
        <taxon>Dikarya</taxon>
        <taxon>Ascomycota</taxon>
        <taxon>Pezizomycotina</taxon>
        <taxon>Dothideomycetes</taxon>
        <taxon>Dothideomycetidae</taxon>
        <taxon>Mycosphaerellales</taxon>
        <taxon>Mycosphaerellaceae</taxon>
        <taxon>Zymoseptoria</taxon>
    </lineage>
</organism>
<dbReference type="PANTHER" id="PTHR15549:SF27">
    <property type="entry name" value="CHITIN-BINDING TYPE-1 DOMAIN-CONTAINING PROTEIN"/>
    <property type="match status" value="1"/>
</dbReference>
<name>A0A0F4GMG3_9PEZI</name>
<keyword evidence="8" id="KW-1185">Reference proteome</keyword>
<dbReference type="GO" id="GO:0071944">
    <property type="term" value="C:cell periphery"/>
    <property type="evidence" value="ECO:0007669"/>
    <property type="project" value="UniProtKB-ARBA"/>
</dbReference>
<sequence>MRVPNMKVVQTHSTVPDASIFTTTIYEALPPFAAAQTTPAVDVTSHGKSFRFGAVGKRPQMHTPSPTIPDHTTPEQTPEAIEIRSPEEISDTEKRQVQAANPCPSGLQYIKCSDGSFEGCGNKNICAINATTASGAVASTTAGSQSTKRTTTAPASTAPGIQTSIRGSSSTPSPTSSDSSSPTSSPSSSSKPSVGGIAGGAVGGILAILALLCLLAFLFRRHRRTIEKRRAASLPTNNFPSKSASYRDEPRQHNRSMSTANDVFTFVGKVAGGAGGGHPSHAENTAFNDKKNMLADSRFPPDQKTPAQQFPSPGLRAEGGPGLPPAAFLRPVPMLDGSEIHMMGEGRVRSELSGKRSSGRSRFREEGLVEMEDTSRTTSTPPPPTSPDIESPILGHASQQRHIPSISSTLSSPSPRNHHLMSWSTYSSRDSHPGDDENFEMTATLTPKRQPGARMSPATSSPPGSAAQVSPLRPSSRGSRDSKASGETLGSGVYVVSPLRKGRFEGGGRKDR</sequence>
<evidence type="ECO:0000256" key="5">
    <source>
        <dbReference type="SAM" id="MobiDB-lite"/>
    </source>
</evidence>
<evidence type="ECO:0000256" key="1">
    <source>
        <dbReference type="ARBA" id="ARBA00004167"/>
    </source>
</evidence>
<dbReference type="GO" id="GO:0016020">
    <property type="term" value="C:membrane"/>
    <property type="evidence" value="ECO:0007669"/>
    <property type="project" value="UniProtKB-SubCell"/>
</dbReference>
<evidence type="ECO:0000256" key="2">
    <source>
        <dbReference type="ARBA" id="ARBA00022692"/>
    </source>
</evidence>
<comment type="caution">
    <text evidence="7">The sequence shown here is derived from an EMBL/GenBank/DDBJ whole genome shotgun (WGS) entry which is preliminary data.</text>
</comment>
<feature type="compositionally biased region" description="Low complexity" evidence="5">
    <location>
        <begin position="403"/>
        <end position="415"/>
    </location>
</feature>
<evidence type="ECO:0000313" key="7">
    <source>
        <dbReference type="EMBL" id="KJX98581.1"/>
    </source>
</evidence>
<dbReference type="InterPro" id="IPR051694">
    <property type="entry name" value="Immunoregulatory_rcpt-like"/>
</dbReference>
<keyword evidence="3 6" id="KW-1133">Transmembrane helix</keyword>
<keyword evidence="2 6" id="KW-0812">Transmembrane</keyword>
<feature type="compositionally biased region" description="Low complexity" evidence="5">
    <location>
        <begin position="168"/>
        <end position="194"/>
    </location>
</feature>
<feature type="region of interest" description="Disordered" evidence="5">
    <location>
        <begin position="346"/>
        <end position="512"/>
    </location>
</feature>
<dbReference type="OrthoDB" id="3946116at2759"/>
<gene>
    <name evidence="7" type="ORF">TI39_contig403g00008</name>
</gene>
<feature type="compositionally biased region" description="Polar residues" evidence="5">
    <location>
        <begin position="234"/>
        <end position="244"/>
    </location>
</feature>
<comment type="subcellular location">
    <subcellularLocation>
        <location evidence="1">Membrane</location>
        <topology evidence="1">Single-pass membrane protein</topology>
    </subcellularLocation>
</comment>
<reference evidence="7 8" key="1">
    <citation type="submission" date="2015-03" db="EMBL/GenBank/DDBJ databases">
        <title>RNA-seq based gene annotation and comparative genomics of four Zymoseptoria species reveal species-specific pathogenicity related genes and transposable element activity.</title>
        <authorList>
            <person name="Grandaubert J."/>
            <person name="Bhattacharyya A."/>
            <person name="Stukenbrock E.H."/>
        </authorList>
    </citation>
    <scope>NUCLEOTIDE SEQUENCE [LARGE SCALE GENOMIC DNA]</scope>
    <source>
        <strain evidence="7 8">Zb18110</strain>
    </source>
</reference>